<evidence type="ECO:0000313" key="2">
    <source>
        <dbReference type="EMBL" id="RFU75485.1"/>
    </source>
</evidence>
<dbReference type="Proteomes" id="UP000266272">
    <property type="component" value="Unassembled WGS sequence"/>
</dbReference>
<keyword evidence="1" id="KW-0175">Coiled coil</keyword>
<protein>
    <submittedName>
        <fullName evidence="2">Uncharacterized protein</fullName>
    </submittedName>
</protein>
<organism evidence="2 3">
    <name type="scientific">Trichoderma arundinaceum</name>
    <dbReference type="NCBI Taxonomy" id="490622"/>
    <lineage>
        <taxon>Eukaryota</taxon>
        <taxon>Fungi</taxon>
        <taxon>Dikarya</taxon>
        <taxon>Ascomycota</taxon>
        <taxon>Pezizomycotina</taxon>
        <taxon>Sordariomycetes</taxon>
        <taxon>Hypocreomycetidae</taxon>
        <taxon>Hypocreales</taxon>
        <taxon>Hypocreaceae</taxon>
        <taxon>Trichoderma</taxon>
    </lineage>
</organism>
<dbReference type="AlphaFoldDB" id="A0A395NHB4"/>
<dbReference type="EMBL" id="PXOA01000433">
    <property type="protein sequence ID" value="RFU75485.1"/>
    <property type="molecule type" value="Genomic_DNA"/>
</dbReference>
<dbReference type="STRING" id="490622.A0A395NHB4"/>
<evidence type="ECO:0000256" key="1">
    <source>
        <dbReference type="SAM" id="Coils"/>
    </source>
</evidence>
<accession>A0A395NHB4</accession>
<gene>
    <name evidence="2" type="ORF">TARUN_6759</name>
</gene>
<dbReference type="OrthoDB" id="5030330at2759"/>
<comment type="caution">
    <text evidence="2">The sequence shown here is derived from an EMBL/GenBank/DDBJ whole genome shotgun (WGS) entry which is preliminary data.</text>
</comment>
<feature type="coiled-coil region" evidence="1">
    <location>
        <begin position="169"/>
        <end position="203"/>
    </location>
</feature>
<keyword evidence="3" id="KW-1185">Reference proteome</keyword>
<name>A0A395NHB4_TRIAR</name>
<evidence type="ECO:0000313" key="3">
    <source>
        <dbReference type="Proteomes" id="UP000266272"/>
    </source>
</evidence>
<proteinExistence type="predicted"/>
<sequence>MDTSIKDLKNPDATSEFNKFIGDINQARFNTGESLNGEVDVGKLMPGKSDFYDALASMGDPIGALAAKVEKLEMASGPDETPRFRRTEEQGRVLKWGEKTAFYVSALRGKDQDHYRLKFFKKYFKKEFDDPKLEFEIKTKEVETPKQTKGDKAKGGGKKAEMKPEKVSLIDFDKTIESYREKIENFEERLMDANEKFMAIEKEMDGEKVKFNEAHKKAYIASRIATAATGCTRELPRDLRKRNPLAELSLRSPKAAKSMRVKARKLGFTT</sequence>
<reference evidence="2 3" key="1">
    <citation type="journal article" date="2018" name="PLoS Pathog.">
        <title>Evolution of structural diversity of trichothecenes, a family of toxins produced by plant pathogenic and entomopathogenic fungi.</title>
        <authorList>
            <person name="Proctor R.H."/>
            <person name="McCormick S.P."/>
            <person name="Kim H.S."/>
            <person name="Cardoza R.E."/>
            <person name="Stanley A.M."/>
            <person name="Lindo L."/>
            <person name="Kelly A."/>
            <person name="Brown D.W."/>
            <person name="Lee T."/>
            <person name="Vaughan M.M."/>
            <person name="Alexander N.J."/>
            <person name="Busman M."/>
            <person name="Gutierrez S."/>
        </authorList>
    </citation>
    <scope>NUCLEOTIDE SEQUENCE [LARGE SCALE GENOMIC DNA]</scope>
    <source>
        <strain evidence="2 3">IBT 40837</strain>
    </source>
</reference>